<gene>
    <name evidence="2" type="ORF">NBRC110019_06680</name>
</gene>
<dbReference type="PANTHER" id="PTHR35337">
    <property type="entry name" value="SLR1478 PROTEIN"/>
    <property type="match status" value="1"/>
</dbReference>
<keyword evidence="1" id="KW-0812">Transmembrane</keyword>
<feature type="transmembrane region" description="Helical" evidence="1">
    <location>
        <begin position="100"/>
        <end position="119"/>
    </location>
</feature>
<feature type="transmembrane region" description="Helical" evidence="1">
    <location>
        <begin position="222"/>
        <end position="241"/>
    </location>
</feature>
<name>A0A9W6B5F2_9FLAO</name>
<dbReference type="RefSeq" id="WP_281752369.1">
    <property type="nucleotide sequence ID" value="NZ_BRVP01000004.1"/>
</dbReference>
<comment type="caution">
    <text evidence="2">The sequence shown here is derived from an EMBL/GenBank/DDBJ whole genome shotgun (WGS) entry which is preliminary data.</text>
</comment>
<dbReference type="PANTHER" id="PTHR35337:SF1">
    <property type="entry name" value="SLR1478 PROTEIN"/>
    <property type="match status" value="1"/>
</dbReference>
<dbReference type="EMBL" id="BRVP01000004">
    <property type="protein sequence ID" value="GLB51629.1"/>
    <property type="molecule type" value="Genomic_DNA"/>
</dbReference>
<reference evidence="2" key="1">
    <citation type="submission" date="2022-07" db="EMBL/GenBank/DDBJ databases">
        <title>Taxonomy of Novel Oxalotrophic and Methylotrophic Bacteria.</title>
        <authorList>
            <person name="Sahin N."/>
            <person name="Tani A."/>
        </authorList>
    </citation>
    <scope>NUCLEOTIDE SEQUENCE</scope>
    <source>
        <strain evidence="2">AM327</strain>
    </source>
</reference>
<feature type="transmembrane region" description="Helical" evidence="1">
    <location>
        <begin position="169"/>
        <end position="202"/>
    </location>
</feature>
<evidence type="ECO:0000313" key="3">
    <source>
        <dbReference type="Proteomes" id="UP001143545"/>
    </source>
</evidence>
<feature type="transmembrane region" description="Helical" evidence="1">
    <location>
        <begin position="261"/>
        <end position="283"/>
    </location>
</feature>
<sequence length="325" mass="37422">MREASFVKQNKEKWILFEKALHGNIKINPDDLATYYIQLTNDLSYAQTYYPESKTLAYLNSLTTEAHQKIYKNKTESRSKIKNFWLYEFPLFFGQHQKTLLYTFLFFFVFVLIGVISTLNDDSFIRLILGNHYVNMTIKNIEKGEPMAVYRSGSNIGAFLGITINNIKVGFYAFAMGAIFSVGTIFILLRNGIMLGSFVTFFYKYGLLEKTSTIWLHGTIEIWVIIIAGCAGLAMGNSFLFPKTYTRRVSFMKGAKDGLKIMISTLPFFIIAGFIEGFITRYGDFMPSFIAYTIIFLSLTLVVYYYIVYPIIINKKHAKVHRTEK</sequence>
<dbReference type="AlphaFoldDB" id="A0A9W6B5F2"/>
<keyword evidence="3" id="KW-1185">Reference proteome</keyword>
<proteinExistence type="predicted"/>
<dbReference type="InterPro" id="IPR002798">
    <property type="entry name" value="SpoIIM-like"/>
</dbReference>
<keyword evidence="1" id="KW-1133">Transmembrane helix</keyword>
<organism evidence="2 3">
    <name type="scientific">Neptunitalea chrysea</name>
    <dbReference type="NCBI Taxonomy" id="1647581"/>
    <lineage>
        <taxon>Bacteria</taxon>
        <taxon>Pseudomonadati</taxon>
        <taxon>Bacteroidota</taxon>
        <taxon>Flavobacteriia</taxon>
        <taxon>Flavobacteriales</taxon>
        <taxon>Flavobacteriaceae</taxon>
        <taxon>Neptunitalea</taxon>
    </lineage>
</organism>
<protein>
    <submittedName>
        <fullName evidence="2">Membrane protein</fullName>
    </submittedName>
</protein>
<dbReference type="Pfam" id="PF01944">
    <property type="entry name" value="SpoIIM"/>
    <property type="match status" value="1"/>
</dbReference>
<keyword evidence="1" id="KW-0472">Membrane</keyword>
<evidence type="ECO:0000313" key="2">
    <source>
        <dbReference type="EMBL" id="GLB51629.1"/>
    </source>
</evidence>
<accession>A0A9W6B5F2</accession>
<evidence type="ECO:0000256" key="1">
    <source>
        <dbReference type="SAM" id="Phobius"/>
    </source>
</evidence>
<dbReference type="Proteomes" id="UP001143545">
    <property type="component" value="Unassembled WGS sequence"/>
</dbReference>
<feature type="transmembrane region" description="Helical" evidence="1">
    <location>
        <begin position="289"/>
        <end position="312"/>
    </location>
</feature>